<keyword evidence="2" id="KW-1185">Reference proteome</keyword>
<dbReference type="STRING" id="1300222.I532_14123"/>
<dbReference type="SUPFAM" id="SSF55729">
    <property type="entry name" value="Acyl-CoA N-acyltransferases (Nat)"/>
    <property type="match status" value="1"/>
</dbReference>
<evidence type="ECO:0000313" key="2">
    <source>
        <dbReference type="Proteomes" id="UP000012081"/>
    </source>
</evidence>
<dbReference type="AlphaFoldDB" id="M8DY87"/>
<dbReference type="Gene3D" id="3.40.630.30">
    <property type="match status" value="1"/>
</dbReference>
<comment type="caution">
    <text evidence="1">The sequence shown here is derived from an EMBL/GenBank/DDBJ whole genome shotgun (WGS) entry which is preliminary data.</text>
</comment>
<protein>
    <submittedName>
        <fullName evidence="1">Acetyltransferase</fullName>
    </submittedName>
</protein>
<dbReference type="PATRIC" id="fig|1300222.3.peg.2950"/>
<dbReference type="Proteomes" id="UP000012081">
    <property type="component" value="Unassembled WGS sequence"/>
</dbReference>
<gene>
    <name evidence="1" type="ORF">I532_14123</name>
</gene>
<evidence type="ECO:0000313" key="1">
    <source>
        <dbReference type="EMBL" id="EMT51986.1"/>
    </source>
</evidence>
<sequence>MYAEGLSPLFRLSERCGMIEEARVRKARIVRGEYYDAIKMGILREEWETRKRAQV</sequence>
<dbReference type="InterPro" id="IPR016181">
    <property type="entry name" value="Acyl_CoA_acyltransferase"/>
</dbReference>
<proteinExistence type="predicted"/>
<organism evidence="1 2">
    <name type="scientific">Brevibacillus borstelensis AK1</name>
    <dbReference type="NCBI Taxonomy" id="1300222"/>
    <lineage>
        <taxon>Bacteria</taxon>
        <taxon>Bacillati</taxon>
        <taxon>Bacillota</taxon>
        <taxon>Bacilli</taxon>
        <taxon>Bacillales</taxon>
        <taxon>Paenibacillaceae</taxon>
        <taxon>Brevibacillus</taxon>
    </lineage>
</organism>
<dbReference type="GO" id="GO:0016740">
    <property type="term" value="F:transferase activity"/>
    <property type="evidence" value="ECO:0007669"/>
    <property type="project" value="UniProtKB-KW"/>
</dbReference>
<accession>M8DY87</accession>
<keyword evidence="1" id="KW-0808">Transferase</keyword>
<name>M8DY87_9BACL</name>
<dbReference type="EMBL" id="APBN01000005">
    <property type="protein sequence ID" value="EMT51986.1"/>
    <property type="molecule type" value="Genomic_DNA"/>
</dbReference>
<reference evidence="1 2" key="1">
    <citation type="submission" date="2013-03" db="EMBL/GenBank/DDBJ databases">
        <title>Assembly of a new bacterial strain Brevibacillus borstelensis AK1.</title>
        <authorList>
            <person name="Rajan I."/>
            <person name="PoliReddy D."/>
            <person name="Sugumar T."/>
            <person name="Rathinam K."/>
            <person name="Alqarawi S."/>
            <person name="Khalil A.B."/>
            <person name="Sivakumar N."/>
        </authorList>
    </citation>
    <scope>NUCLEOTIDE SEQUENCE [LARGE SCALE GENOMIC DNA]</scope>
    <source>
        <strain evidence="1 2">AK1</strain>
    </source>
</reference>